<name>A0A166U4A9_9CLOT</name>
<evidence type="ECO:0000313" key="5">
    <source>
        <dbReference type="EMBL" id="OBR97344.1"/>
    </source>
</evidence>
<dbReference type="Proteomes" id="UP000077384">
    <property type="component" value="Unassembled WGS sequence"/>
</dbReference>
<organism evidence="4 6">
    <name type="scientific">Clostridium coskatii</name>
    <dbReference type="NCBI Taxonomy" id="1705578"/>
    <lineage>
        <taxon>Bacteria</taxon>
        <taxon>Bacillati</taxon>
        <taxon>Bacillota</taxon>
        <taxon>Clostridia</taxon>
        <taxon>Eubacteriales</taxon>
        <taxon>Clostridiaceae</taxon>
        <taxon>Clostridium</taxon>
    </lineage>
</organism>
<dbReference type="Pfam" id="PF13786">
    <property type="entry name" value="DUF4179"/>
    <property type="match status" value="1"/>
</dbReference>
<accession>A0A166U4A9</accession>
<keyword evidence="1" id="KW-0472">Membrane</keyword>
<dbReference type="Gene3D" id="2.60.40.1630">
    <property type="entry name" value="bacillus anthracis domain"/>
    <property type="match status" value="1"/>
</dbReference>
<feature type="domain" description="DUF4179" evidence="2">
    <location>
        <begin position="48"/>
        <end position="133"/>
    </location>
</feature>
<comment type="caution">
    <text evidence="4">The sequence shown here is derived from an EMBL/GenBank/DDBJ whole genome shotgun (WGS) entry which is preliminary data.</text>
</comment>
<evidence type="ECO:0000259" key="2">
    <source>
        <dbReference type="Pfam" id="PF13786"/>
    </source>
</evidence>
<dbReference type="RefSeq" id="WP_063600039.1">
    <property type="nucleotide sequence ID" value="NZ_LITQ01000002.1"/>
</dbReference>
<evidence type="ECO:0000313" key="4">
    <source>
        <dbReference type="EMBL" id="OAA94548.1"/>
    </source>
</evidence>
<evidence type="ECO:0000313" key="7">
    <source>
        <dbReference type="Proteomes" id="UP000093694"/>
    </source>
</evidence>
<gene>
    <name evidence="5" type="ORF">CLCOS_05150</name>
    <name evidence="4" type="ORF">WX73_02259</name>
</gene>
<reference evidence="4 6" key="1">
    <citation type="journal article" date="2015" name="Biotechnol. Bioeng.">
        <title>Genome sequence and phenotypic characterization of Caulobacter segnis.</title>
        <authorList>
            <person name="Patel S."/>
            <person name="Fletcher B."/>
            <person name="Scott D.C."/>
            <person name="Ely B."/>
        </authorList>
    </citation>
    <scope>NUCLEOTIDE SEQUENCE [LARGE SCALE GENOMIC DNA]</scope>
    <source>
        <strain evidence="4 6">PS02</strain>
    </source>
</reference>
<dbReference type="Proteomes" id="UP000093694">
    <property type="component" value="Unassembled WGS sequence"/>
</dbReference>
<keyword evidence="1" id="KW-1133">Transmembrane helix</keyword>
<dbReference type="EMBL" id="LROR01000027">
    <property type="protein sequence ID" value="OBR97344.1"/>
    <property type="molecule type" value="Genomic_DNA"/>
</dbReference>
<keyword evidence="7" id="KW-1185">Reference proteome</keyword>
<dbReference type="Pfam" id="PF18705">
    <property type="entry name" value="DUF5643"/>
    <property type="match status" value="1"/>
</dbReference>
<evidence type="ECO:0000259" key="3">
    <source>
        <dbReference type="Pfam" id="PF18705"/>
    </source>
</evidence>
<feature type="transmembrane region" description="Helical" evidence="1">
    <location>
        <begin position="53"/>
        <end position="70"/>
    </location>
</feature>
<dbReference type="PATRIC" id="fig|1705578.3.peg.1582"/>
<feature type="domain" description="DUF5643" evidence="3">
    <location>
        <begin position="225"/>
        <end position="330"/>
    </location>
</feature>
<evidence type="ECO:0000256" key="1">
    <source>
        <dbReference type="SAM" id="Phobius"/>
    </source>
</evidence>
<proteinExistence type="predicted"/>
<dbReference type="InterPro" id="IPR040680">
    <property type="entry name" value="DUF5643"/>
</dbReference>
<dbReference type="AlphaFoldDB" id="A0A166U4A9"/>
<evidence type="ECO:0000313" key="6">
    <source>
        <dbReference type="Proteomes" id="UP000077384"/>
    </source>
</evidence>
<evidence type="ECO:0008006" key="8">
    <source>
        <dbReference type="Google" id="ProtNLM"/>
    </source>
</evidence>
<dbReference type="InterPro" id="IPR025436">
    <property type="entry name" value="DUF4179"/>
</dbReference>
<reference evidence="5 7" key="2">
    <citation type="journal article" date="2016" name="Front. Microbiol.">
        <title>Industrial Acetogenic Biocatalysts: A Comparative Metabolic and Genomic Analysis.</title>
        <authorList>
            <person name="Bengelsdorf F."/>
            <person name="Poehlein A."/>
            <person name="Sonja S."/>
            <person name="Erz C."/>
            <person name="Hummel T."/>
            <person name="Hoffmeister S."/>
            <person name="Daniel R."/>
            <person name="Durre P."/>
        </authorList>
    </citation>
    <scope>NUCLEOTIDE SEQUENCE [LARGE SCALE GENOMIC DNA]</scope>
    <source>
        <strain evidence="5 7">PTA-10522</strain>
    </source>
</reference>
<keyword evidence="1" id="KW-0812">Transmembrane</keyword>
<sequence>MGTVNSDEDIIFELLNYAEIDDKFDESFELDDLSSKRIKKNLKKKLQKRKNKIKYAITACILICLSTAVINNHTLAVNITESLTQSIANIRGDYADYKKYTQHVSLTAYDKNIKFVINEIASDNNKIMISYSIIGDNSLKNTLNVSGSITGMLKINEKEFTFGDSIGGENQIGDKRYDGVMEIDTMKHNFPNTFYLSMNITQIAGLDGNWKFNIKVDNKDIEKETKTYNVNKNINIGNTKYRIKRICITPLSTSIEVDGDISRHSCFLFDDSGNMINSQRGSGNGSYGELYYNALTNRNTKSLTFLPFDYKEDYVPNPRFYNMDKLPLELPQGELGKLIVNKLEWDNDVLKVYYSAEGKIPIEQSGGLLLLDEENNKSIISENRYNTNINPSNQHDFIMYFKGVSKDKKYKIGTSNLEDFYKLYDNSKFTIKLK</sequence>
<protein>
    <recommendedName>
        <fullName evidence="8">DUF4179 domain-containing protein</fullName>
    </recommendedName>
</protein>
<dbReference type="EMBL" id="LITQ01000002">
    <property type="protein sequence ID" value="OAA94548.1"/>
    <property type="molecule type" value="Genomic_DNA"/>
</dbReference>